<evidence type="ECO:0000256" key="1">
    <source>
        <dbReference type="SAM" id="MobiDB-lite"/>
    </source>
</evidence>
<protein>
    <submittedName>
        <fullName evidence="2">Uncharacterized protein</fullName>
    </submittedName>
</protein>
<dbReference type="Proteomes" id="UP001419268">
    <property type="component" value="Unassembled WGS sequence"/>
</dbReference>
<reference evidence="2 3" key="1">
    <citation type="submission" date="2024-01" db="EMBL/GenBank/DDBJ databases">
        <title>Genome assemblies of Stephania.</title>
        <authorList>
            <person name="Yang L."/>
        </authorList>
    </citation>
    <scope>NUCLEOTIDE SEQUENCE [LARGE SCALE GENOMIC DNA]</scope>
    <source>
        <strain evidence="2">JXDWG</strain>
        <tissue evidence="2">Leaf</tissue>
    </source>
</reference>
<dbReference type="Pfam" id="PF05623">
    <property type="entry name" value="DUF789"/>
    <property type="match status" value="1"/>
</dbReference>
<name>A0AAP0F1A4_9MAGN</name>
<evidence type="ECO:0000313" key="3">
    <source>
        <dbReference type="Proteomes" id="UP001419268"/>
    </source>
</evidence>
<organism evidence="2 3">
    <name type="scientific">Stephania cephalantha</name>
    <dbReference type="NCBI Taxonomy" id="152367"/>
    <lineage>
        <taxon>Eukaryota</taxon>
        <taxon>Viridiplantae</taxon>
        <taxon>Streptophyta</taxon>
        <taxon>Embryophyta</taxon>
        <taxon>Tracheophyta</taxon>
        <taxon>Spermatophyta</taxon>
        <taxon>Magnoliopsida</taxon>
        <taxon>Ranunculales</taxon>
        <taxon>Menispermaceae</taxon>
        <taxon>Menispermoideae</taxon>
        <taxon>Cissampelideae</taxon>
        <taxon>Stephania</taxon>
    </lineage>
</organism>
<comment type="caution">
    <text evidence="2">The sequence shown here is derived from an EMBL/GenBank/DDBJ whole genome shotgun (WGS) entry which is preliminary data.</text>
</comment>
<dbReference type="AlphaFoldDB" id="A0AAP0F1A4"/>
<feature type="compositionally biased region" description="Polar residues" evidence="1">
    <location>
        <begin position="32"/>
        <end position="42"/>
    </location>
</feature>
<feature type="region of interest" description="Disordered" evidence="1">
    <location>
        <begin position="1"/>
        <end position="42"/>
    </location>
</feature>
<sequence length="104" mass="11590">MLIKSLKRPGKESDAESSRESSSDDLDGHPKNIQTNSRSQVDLNRLSLKDNDDAEILSLSSRCPDLNTYNSCDILPSSWVSVAWCKPFSVTGLCSKTWEVQWIG</sequence>
<keyword evidence="3" id="KW-1185">Reference proteome</keyword>
<gene>
    <name evidence="2" type="ORF">Scep_024053</name>
</gene>
<proteinExistence type="predicted"/>
<dbReference type="InterPro" id="IPR008507">
    <property type="entry name" value="DUF789"/>
</dbReference>
<feature type="compositionally biased region" description="Basic and acidic residues" evidence="1">
    <location>
        <begin position="9"/>
        <end position="30"/>
    </location>
</feature>
<accession>A0AAP0F1A4</accession>
<evidence type="ECO:0000313" key="2">
    <source>
        <dbReference type="EMBL" id="KAK9100623.1"/>
    </source>
</evidence>
<dbReference type="EMBL" id="JBBNAG010000010">
    <property type="protein sequence ID" value="KAK9100623.1"/>
    <property type="molecule type" value="Genomic_DNA"/>
</dbReference>